<gene>
    <name evidence="1" type="ORF">METZ01_LOCUS472371</name>
</gene>
<feature type="non-terminal residue" evidence="1">
    <location>
        <position position="1"/>
    </location>
</feature>
<feature type="non-terminal residue" evidence="1">
    <location>
        <position position="32"/>
    </location>
</feature>
<reference evidence="1" key="1">
    <citation type="submission" date="2018-05" db="EMBL/GenBank/DDBJ databases">
        <authorList>
            <person name="Lanie J.A."/>
            <person name="Ng W.-L."/>
            <person name="Kazmierczak K.M."/>
            <person name="Andrzejewski T.M."/>
            <person name="Davidsen T.M."/>
            <person name="Wayne K.J."/>
            <person name="Tettelin H."/>
            <person name="Glass J.I."/>
            <person name="Rusch D."/>
            <person name="Podicherti R."/>
            <person name="Tsui H.-C.T."/>
            <person name="Winkler M.E."/>
        </authorList>
    </citation>
    <scope>NUCLEOTIDE SEQUENCE</scope>
</reference>
<sequence>MEFDNSHSCNFRLGLVMKVTVVIPAKDEAETI</sequence>
<proteinExistence type="predicted"/>
<evidence type="ECO:0000313" key="1">
    <source>
        <dbReference type="EMBL" id="SVE19517.1"/>
    </source>
</evidence>
<dbReference type="AlphaFoldDB" id="A0A383BHB2"/>
<organism evidence="1">
    <name type="scientific">marine metagenome</name>
    <dbReference type="NCBI Taxonomy" id="408172"/>
    <lineage>
        <taxon>unclassified sequences</taxon>
        <taxon>metagenomes</taxon>
        <taxon>ecological metagenomes</taxon>
    </lineage>
</organism>
<name>A0A383BHB2_9ZZZZ</name>
<protein>
    <submittedName>
        <fullName evidence="1">Uncharacterized protein</fullName>
    </submittedName>
</protein>
<dbReference type="EMBL" id="UINC01200572">
    <property type="protein sequence ID" value="SVE19517.1"/>
    <property type="molecule type" value="Genomic_DNA"/>
</dbReference>
<accession>A0A383BHB2</accession>